<reference evidence="2" key="1">
    <citation type="submission" date="2016-11" db="EMBL/GenBank/DDBJ databases">
        <authorList>
            <person name="Varghese N."/>
            <person name="Submissions S."/>
        </authorList>
    </citation>
    <scope>NUCLEOTIDE SEQUENCE [LARGE SCALE GENOMIC DNA]</scope>
    <source>
        <strain evidence="2">DSM 22363</strain>
    </source>
</reference>
<dbReference type="RefSeq" id="WP_074203794.1">
    <property type="nucleotide sequence ID" value="NZ_FSQW01000001.1"/>
</dbReference>
<dbReference type="EMBL" id="FSQW01000001">
    <property type="protein sequence ID" value="SIN60916.1"/>
    <property type="molecule type" value="Genomic_DNA"/>
</dbReference>
<accession>A0A1N6CQZ1</accession>
<protein>
    <recommendedName>
        <fullName evidence="3">DUF4304 domain-containing protein</fullName>
    </recommendedName>
</protein>
<proteinExistence type="predicted"/>
<evidence type="ECO:0000313" key="2">
    <source>
        <dbReference type="Proteomes" id="UP000185192"/>
    </source>
</evidence>
<dbReference type="OrthoDB" id="9554359at2"/>
<name>A0A1N6CQZ1_9SPHN</name>
<organism evidence="1 2">
    <name type="scientific">Parasphingorhabdus marina DSM 22363</name>
    <dbReference type="NCBI Taxonomy" id="1123272"/>
    <lineage>
        <taxon>Bacteria</taxon>
        <taxon>Pseudomonadati</taxon>
        <taxon>Pseudomonadota</taxon>
        <taxon>Alphaproteobacteria</taxon>
        <taxon>Sphingomonadales</taxon>
        <taxon>Sphingomonadaceae</taxon>
        <taxon>Parasphingorhabdus</taxon>
    </lineage>
</organism>
<gene>
    <name evidence="1" type="ORF">SAMN02745824_0770</name>
</gene>
<dbReference type="AlphaFoldDB" id="A0A1N6CQZ1"/>
<evidence type="ECO:0008006" key="3">
    <source>
        <dbReference type="Google" id="ProtNLM"/>
    </source>
</evidence>
<evidence type="ECO:0000313" key="1">
    <source>
        <dbReference type="EMBL" id="SIN60916.1"/>
    </source>
</evidence>
<keyword evidence="2" id="KW-1185">Reference proteome</keyword>
<sequence length="198" mass="23248">MNQKSFDKLVIEHIWPILKEHGFQRDGENADIFFRKANEDVYHFVGLHRLRSGDRYYAMAYFSSPVIIEDFHKRFPESIPMANANRHYISPEDGVEDYQKMYFCRYEDSFLTSFERDFKPALLKHGLPYLDNIQSVEDMIPFLRSDRFRGPALLYAGRKDEARTCIERQIEKISNIPLDEDGRVASALAFQKGLLGIR</sequence>
<dbReference type="Proteomes" id="UP000185192">
    <property type="component" value="Unassembled WGS sequence"/>
</dbReference>